<feature type="transmembrane region" description="Helical" evidence="2">
    <location>
        <begin position="171"/>
        <end position="190"/>
    </location>
</feature>
<dbReference type="Proteomes" id="UP000317036">
    <property type="component" value="Unassembled WGS sequence"/>
</dbReference>
<dbReference type="AlphaFoldDB" id="A0A559K977"/>
<dbReference type="InterPro" id="IPR032816">
    <property type="entry name" value="VTT_dom"/>
</dbReference>
<dbReference type="InterPro" id="IPR051311">
    <property type="entry name" value="DedA_domain"/>
</dbReference>
<dbReference type="GO" id="GO:0005886">
    <property type="term" value="C:plasma membrane"/>
    <property type="evidence" value="ECO:0007669"/>
    <property type="project" value="TreeGrafter"/>
</dbReference>
<feature type="transmembrane region" description="Helical" evidence="2">
    <location>
        <begin position="12"/>
        <end position="31"/>
    </location>
</feature>
<dbReference type="Pfam" id="PF09335">
    <property type="entry name" value="VTT_dom"/>
    <property type="match status" value="1"/>
</dbReference>
<keyword evidence="2" id="KW-0472">Membrane</keyword>
<comment type="similarity">
    <text evidence="1">Belongs to the DedA family.</text>
</comment>
<proteinExistence type="inferred from homology"/>
<name>A0A559K977_9BACL</name>
<evidence type="ECO:0000256" key="2">
    <source>
        <dbReference type="SAM" id="Phobius"/>
    </source>
</evidence>
<protein>
    <submittedName>
        <fullName evidence="4">DedA family protein</fullName>
    </submittedName>
</protein>
<comment type="caution">
    <text evidence="4">The sequence shown here is derived from an EMBL/GenBank/DDBJ whole genome shotgun (WGS) entry which is preliminary data.</text>
</comment>
<keyword evidence="2" id="KW-1133">Transmembrane helix</keyword>
<gene>
    <name evidence="4" type="ORF">FPZ49_17810</name>
</gene>
<sequence length="201" mass="22357">MHLEMLLNGIEHYGYAALFFFLWLGIVGMPIPDEVVVMSGGFVTSLGILKPLPAFVVTYLGVASGLTIGYCIGRAIGSPALNYLMKKKKMGKYIERAHTLIERYGAFSLMLSYFLPVVRHVIPYIVGSNKMSFSKYALFSYSTGLVWSLALFMTGKYFGQSIDVISHYLAQFGWISIITGGLIALFIFFAKKMRKTGKRTG</sequence>
<evidence type="ECO:0000313" key="4">
    <source>
        <dbReference type="EMBL" id="TVY08677.1"/>
    </source>
</evidence>
<feature type="transmembrane region" description="Helical" evidence="2">
    <location>
        <begin position="52"/>
        <end position="76"/>
    </location>
</feature>
<dbReference type="EMBL" id="VNJI01000021">
    <property type="protein sequence ID" value="TVY08677.1"/>
    <property type="molecule type" value="Genomic_DNA"/>
</dbReference>
<dbReference type="PANTHER" id="PTHR42709">
    <property type="entry name" value="ALKALINE PHOSPHATASE LIKE PROTEIN"/>
    <property type="match status" value="1"/>
</dbReference>
<feature type="transmembrane region" description="Helical" evidence="2">
    <location>
        <begin position="138"/>
        <end position="159"/>
    </location>
</feature>
<dbReference type="OrthoDB" id="9782291at2"/>
<keyword evidence="5" id="KW-1185">Reference proteome</keyword>
<feature type="domain" description="VTT" evidence="3">
    <location>
        <begin position="31"/>
        <end position="155"/>
    </location>
</feature>
<evidence type="ECO:0000256" key="1">
    <source>
        <dbReference type="ARBA" id="ARBA00010792"/>
    </source>
</evidence>
<reference evidence="4 5" key="1">
    <citation type="submission" date="2019-07" db="EMBL/GenBank/DDBJ databases">
        <authorList>
            <person name="Kim J."/>
        </authorList>
    </citation>
    <scope>NUCLEOTIDE SEQUENCE [LARGE SCALE GENOMIC DNA]</scope>
    <source>
        <strain evidence="4 5">JC52</strain>
    </source>
</reference>
<dbReference type="RefSeq" id="WP_144849385.1">
    <property type="nucleotide sequence ID" value="NZ_VNJI01000021.1"/>
</dbReference>
<organism evidence="4 5">
    <name type="scientific">Paenibacillus cremeus</name>
    <dbReference type="NCBI Taxonomy" id="2163881"/>
    <lineage>
        <taxon>Bacteria</taxon>
        <taxon>Bacillati</taxon>
        <taxon>Bacillota</taxon>
        <taxon>Bacilli</taxon>
        <taxon>Bacillales</taxon>
        <taxon>Paenibacillaceae</taxon>
        <taxon>Paenibacillus</taxon>
    </lineage>
</organism>
<evidence type="ECO:0000313" key="5">
    <source>
        <dbReference type="Proteomes" id="UP000317036"/>
    </source>
</evidence>
<evidence type="ECO:0000259" key="3">
    <source>
        <dbReference type="Pfam" id="PF09335"/>
    </source>
</evidence>
<accession>A0A559K977</accession>
<keyword evidence="2" id="KW-0812">Transmembrane</keyword>
<dbReference type="PANTHER" id="PTHR42709:SF9">
    <property type="entry name" value="ALKALINE PHOSPHATASE LIKE PROTEIN"/>
    <property type="match status" value="1"/>
</dbReference>